<dbReference type="GO" id="GO:0003723">
    <property type="term" value="F:RNA binding"/>
    <property type="evidence" value="ECO:0007669"/>
    <property type="project" value="TreeGrafter"/>
</dbReference>
<sequence>HTKLPVSVKTRIGIDHDTVQEWMEVLMEAKPAVISLHGRTLKQMYSGSADWGAIALAAEVVHKYGGHILGNGDVGSVDSAWRMAHSYGVDGVLIGRAAEGNPAVFNSQIINSQILKLESEKEQRLAWMVEHARVYEKIFKDAYPPSPDGLRRGTRQEYSFLPVRKHLAWYCKGFPGAVDLRARLMMTNSADEVEKIVEEMN</sequence>
<comment type="caution">
    <text evidence="2">The sequence shown here is derived from an EMBL/GenBank/DDBJ whole genome shotgun (WGS) entry which is preliminary data.</text>
</comment>
<feature type="non-terminal residue" evidence="2">
    <location>
        <position position="1"/>
    </location>
</feature>
<dbReference type="Gene3D" id="1.10.1200.80">
    <property type="entry name" value="Putative flavin oxidoreducatase, domain 2"/>
    <property type="match status" value="1"/>
</dbReference>
<dbReference type="InterPro" id="IPR013785">
    <property type="entry name" value="Aldolase_TIM"/>
</dbReference>
<accession>A0A2H0VI95</accession>
<reference evidence="3" key="1">
    <citation type="submission" date="2017-09" db="EMBL/GenBank/DDBJ databases">
        <title>Depth-based differentiation of microbial function through sediment-hosted aquifers and enrichment of novel symbionts in the deep terrestrial subsurface.</title>
        <authorList>
            <person name="Probst A.J."/>
            <person name="Ladd B."/>
            <person name="Jarett J.K."/>
            <person name="Geller-Mcgrath D.E."/>
            <person name="Sieber C.M.K."/>
            <person name="Emerson J.B."/>
            <person name="Anantharaman K."/>
            <person name="Thomas B.C."/>
            <person name="Malmstrom R."/>
            <person name="Stieglmeier M."/>
            <person name="Klingl A."/>
            <person name="Woyke T."/>
            <person name="Ryan C.M."/>
            <person name="Banfield J.F."/>
        </authorList>
    </citation>
    <scope>NUCLEOTIDE SEQUENCE [LARGE SCALE GENOMIC DNA]</scope>
</reference>
<dbReference type="PANTHER" id="PTHR45846">
    <property type="entry name" value="TRNA-DIHYDROURIDINE(47) SYNTHASE [NAD(P)(+)]-LIKE"/>
    <property type="match status" value="1"/>
</dbReference>
<dbReference type="AlphaFoldDB" id="A0A2H0VI95"/>
<protein>
    <recommendedName>
        <fullName evidence="1">DUS-like FMN-binding domain-containing protein</fullName>
    </recommendedName>
</protein>
<gene>
    <name evidence="2" type="ORF">COT87_02790</name>
</gene>
<proteinExistence type="predicted"/>
<dbReference type="Pfam" id="PF01207">
    <property type="entry name" value="Dus"/>
    <property type="match status" value="1"/>
</dbReference>
<name>A0A2H0VI95_9BACT</name>
<evidence type="ECO:0000313" key="3">
    <source>
        <dbReference type="Proteomes" id="UP000230796"/>
    </source>
</evidence>
<dbReference type="InterPro" id="IPR035587">
    <property type="entry name" value="DUS-like_FMN-bd"/>
</dbReference>
<evidence type="ECO:0000259" key="1">
    <source>
        <dbReference type="Pfam" id="PF01207"/>
    </source>
</evidence>
<dbReference type="PANTHER" id="PTHR45846:SF1">
    <property type="entry name" value="TRNA-DIHYDROURIDINE(47) SYNTHASE [NAD(P)(+)]-LIKE"/>
    <property type="match status" value="1"/>
</dbReference>
<dbReference type="Gene3D" id="3.20.20.70">
    <property type="entry name" value="Aldolase class I"/>
    <property type="match status" value="1"/>
</dbReference>
<dbReference type="GO" id="GO:0017150">
    <property type="term" value="F:tRNA dihydrouridine synthase activity"/>
    <property type="evidence" value="ECO:0007669"/>
    <property type="project" value="TreeGrafter"/>
</dbReference>
<organism evidence="2 3">
    <name type="scientific">Candidatus Collierbacteria bacterium CG10_big_fil_rev_8_21_14_0_10_44_9</name>
    <dbReference type="NCBI Taxonomy" id="1974535"/>
    <lineage>
        <taxon>Bacteria</taxon>
        <taxon>Candidatus Collieribacteriota</taxon>
    </lineage>
</organism>
<dbReference type="EMBL" id="PFAF01000058">
    <property type="protein sequence ID" value="PIR98808.1"/>
    <property type="molecule type" value="Genomic_DNA"/>
</dbReference>
<dbReference type="Proteomes" id="UP000230796">
    <property type="component" value="Unassembled WGS sequence"/>
</dbReference>
<dbReference type="SUPFAM" id="SSF51395">
    <property type="entry name" value="FMN-linked oxidoreductases"/>
    <property type="match status" value="1"/>
</dbReference>
<evidence type="ECO:0000313" key="2">
    <source>
        <dbReference type="EMBL" id="PIR98808.1"/>
    </source>
</evidence>
<feature type="domain" description="DUS-like FMN-binding" evidence="1">
    <location>
        <begin position="2"/>
        <end position="197"/>
    </location>
</feature>
<dbReference type="InterPro" id="IPR024036">
    <property type="entry name" value="tRNA-dHydroUridine_Synthase_C"/>
</dbReference>